<organism evidence="5 6">
    <name type="scientific">Cohnella cholangitidis</name>
    <dbReference type="NCBI Taxonomy" id="2598458"/>
    <lineage>
        <taxon>Bacteria</taxon>
        <taxon>Bacillati</taxon>
        <taxon>Bacillota</taxon>
        <taxon>Bacilli</taxon>
        <taxon>Bacillales</taxon>
        <taxon>Paenibacillaceae</taxon>
        <taxon>Cohnella</taxon>
    </lineage>
</organism>
<dbReference type="EMBL" id="CP041969">
    <property type="protein sequence ID" value="QMV40676.1"/>
    <property type="molecule type" value="Genomic_DNA"/>
</dbReference>
<dbReference type="PROSITE" id="PS50987">
    <property type="entry name" value="HTH_ARSR_2"/>
    <property type="match status" value="1"/>
</dbReference>
<dbReference type="AlphaFoldDB" id="A0A7G5BUP2"/>
<dbReference type="SUPFAM" id="SSF46785">
    <property type="entry name" value="Winged helix' DNA-binding domain"/>
    <property type="match status" value="1"/>
</dbReference>
<dbReference type="InterPro" id="IPR011991">
    <property type="entry name" value="ArsR-like_HTH"/>
</dbReference>
<dbReference type="Gene3D" id="1.10.10.10">
    <property type="entry name" value="Winged helix-like DNA-binding domain superfamily/Winged helix DNA-binding domain"/>
    <property type="match status" value="1"/>
</dbReference>
<gene>
    <name evidence="5" type="ORF">FPL14_05255</name>
</gene>
<dbReference type="Proteomes" id="UP000515679">
    <property type="component" value="Chromosome"/>
</dbReference>
<dbReference type="PANTHER" id="PTHR33154:SF33">
    <property type="entry name" value="TRANSCRIPTIONAL REPRESSOR SDPR"/>
    <property type="match status" value="1"/>
</dbReference>
<keyword evidence="2" id="KW-0238">DNA-binding</keyword>
<dbReference type="CDD" id="cd00090">
    <property type="entry name" value="HTH_ARSR"/>
    <property type="match status" value="1"/>
</dbReference>
<dbReference type="InterPro" id="IPR036390">
    <property type="entry name" value="WH_DNA-bd_sf"/>
</dbReference>
<keyword evidence="1" id="KW-0805">Transcription regulation</keyword>
<dbReference type="InterPro" id="IPR001845">
    <property type="entry name" value="HTH_ArsR_DNA-bd_dom"/>
</dbReference>
<dbReference type="InterPro" id="IPR051081">
    <property type="entry name" value="HTH_MetalResp_TranReg"/>
</dbReference>
<protein>
    <submittedName>
        <fullName evidence="5">Winged helix-turn-helix transcriptional regulator</fullName>
    </submittedName>
</protein>
<feature type="domain" description="HTH arsR-type" evidence="4">
    <location>
        <begin position="11"/>
        <end position="109"/>
    </location>
</feature>
<dbReference type="InterPro" id="IPR036388">
    <property type="entry name" value="WH-like_DNA-bd_sf"/>
</dbReference>
<dbReference type="PRINTS" id="PR00778">
    <property type="entry name" value="HTHARSR"/>
</dbReference>
<evidence type="ECO:0000256" key="1">
    <source>
        <dbReference type="ARBA" id="ARBA00023015"/>
    </source>
</evidence>
<name>A0A7G5BUP2_9BACL</name>
<proteinExistence type="predicted"/>
<evidence type="ECO:0000313" key="5">
    <source>
        <dbReference type="EMBL" id="QMV40676.1"/>
    </source>
</evidence>
<dbReference type="SMART" id="SM00418">
    <property type="entry name" value="HTH_ARSR"/>
    <property type="match status" value="1"/>
</dbReference>
<dbReference type="KEGG" id="cchl:FPL14_05255"/>
<keyword evidence="3" id="KW-0804">Transcription</keyword>
<dbReference type="Pfam" id="PF01022">
    <property type="entry name" value="HTH_5"/>
    <property type="match status" value="1"/>
</dbReference>
<evidence type="ECO:0000256" key="2">
    <source>
        <dbReference type="ARBA" id="ARBA00023125"/>
    </source>
</evidence>
<dbReference type="RefSeq" id="WP_182302032.1">
    <property type="nucleotide sequence ID" value="NZ_CP041969.1"/>
</dbReference>
<accession>A0A7G5BUP2</accession>
<dbReference type="GO" id="GO:0003700">
    <property type="term" value="F:DNA-binding transcription factor activity"/>
    <property type="evidence" value="ECO:0007669"/>
    <property type="project" value="InterPro"/>
</dbReference>
<evidence type="ECO:0000256" key="3">
    <source>
        <dbReference type="ARBA" id="ARBA00023163"/>
    </source>
</evidence>
<dbReference type="NCBIfam" id="NF033788">
    <property type="entry name" value="HTH_metalloreg"/>
    <property type="match status" value="1"/>
</dbReference>
<dbReference type="GO" id="GO:0003677">
    <property type="term" value="F:DNA binding"/>
    <property type="evidence" value="ECO:0007669"/>
    <property type="project" value="UniProtKB-KW"/>
</dbReference>
<keyword evidence="6" id="KW-1185">Reference proteome</keyword>
<evidence type="ECO:0000259" key="4">
    <source>
        <dbReference type="PROSITE" id="PS50987"/>
    </source>
</evidence>
<sequence length="118" mass="13511">MKQEHPNTAQLETKVHQQLRDCSPIFLALADPIRQDIIMMLTRHDSLNVAQITERSPMSRSAISHHLKILRQAGLILSNKIGTEIYYELDIEPSALQLRAFLETTERIIELKTPPEAK</sequence>
<evidence type="ECO:0000313" key="6">
    <source>
        <dbReference type="Proteomes" id="UP000515679"/>
    </source>
</evidence>
<dbReference type="PANTHER" id="PTHR33154">
    <property type="entry name" value="TRANSCRIPTIONAL REGULATOR, ARSR FAMILY"/>
    <property type="match status" value="1"/>
</dbReference>
<reference evidence="5 6" key="1">
    <citation type="submission" date="2019-07" db="EMBL/GenBank/DDBJ databases">
        <authorList>
            <person name="Kim J.K."/>
            <person name="Cheong H.-M."/>
            <person name="Choi Y."/>
            <person name="Hwang K.J."/>
            <person name="Lee S."/>
            <person name="Choi C."/>
        </authorList>
    </citation>
    <scope>NUCLEOTIDE SEQUENCE [LARGE SCALE GENOMIC DNA]</scope>
    <source>
        <strain evidence="5 6">KS 22</strain>
    </source>
</reference>